<sequence length="70" mass="7706">MAVGDYGQLLSTAATFLAWASLVALGIAWDAHVKFRVKILRAKWCLNLFASVCFPVRNSVGPDHACWDIL</sequence>
<evidence type="ECO:0000313" key="2">
    <source>
        <dbReference type="EMBL" id="ANY77454.1"/>
    </source>
</evidence>
<gene>
    <name evidence="2" type="ORF">BB934_03805</name>
</gene>
<reference evidence="2" key="1">
    <citation type="submission" date="2016-07" db="EMBL/GenBank/DDBJ databases">
        <title>Microvirga ossetica sp. nov. a new species of rhizobia isolated from root nodules of the legume species Vicia alpestris Steven originated from North Ossetia region in the Caucasus.</title>
        <authorList>
            <person name="Safronova V.I."/>
            <person name="Kuznetsova I.G."/>
            <person name="Sazanova A.L."/>
            <person name="Belimov A."/>
            <person name="Andronov E."/>
            <person name="Osledkin Y.S."/>
            <person name="Onishchuk O.P."/>
            <person name="Kurchak O.N."/>
            <person name="Shaposhnikov A.I."/>
            <person name="Willems A."/>
            <person name="Tikhonovich I.A."/>
        </authorList>
    </citation>
    <scope>NUCLEOTIDE SEQUENCE [LARGE SCALE GENOMIC DNA]</scope>
    <source>
        <strain evidence="2">V5/3M</strain>
    </source>
</reference>
<keyword evidence="1" id="KW-1133">Transmembrane helix</keyword>
<evidence type="ECO:0000256" key="1">
    <source>
        <dbReference type="SAM" id="Phobius"/>
    </source>
</evidence>
<organism evidence="2">
    <name type="scientific">Microvirga ossetica</name>
    <dbReference type="NCBI Taxonomy" id="1882682"/>
    <lineage>
        <taxon>Bacteria</taxon>
        <taxon>Pseudomonadati</taxon>
        <taxon>Pseudomonadota</taxon>
        <taxon>Alphaproteobacteria</taxon>
        <taxon>Hyphomicrobiales</taxon>
        <taxon>Methylobacteriaceae</taxon>
        <taxon>Microvirga</taxon>
    </lineage>
</organism>
<proteinExistence type="predicted"/>
<accession>A0A1B2EBU0</accession>
<name>A0A1B2EBU0_9HYPH</name>
<dbReference type="AlphaFoldDB" id="A0A1B2EBU0"/>
<keyword evidence="1" id="KW-0812">Transmembrane</keyword>
<dbReference type="EMBL" id="CP016616">
    <property type="protein sequence ID" value="ANY77454.1"/>
    <property type="molecule type" value="Genomic_DNA"/>
</dbReference>
<protein>
    <submittedName>
        <fullName evidence="2">Uncharacterized protein</fullName>
    </submittedName>
</protein>
<feature type="transmembrane region" description="Helical" evidence="1">
    <location>
        <begin position="6"/>
        <end position="29"/>
    </location>
</feature>
<keyword evidence="1" id="KW-0472">Membrane</keyword>
<dbReference type="KEGG" id="moc:BB934_03805"/>